<evidence type="ECO:0000313" key="2">
    <source>
        <dbReference type="EMBL" id="KAK6796374.1"/>
    </source>
</evidence>
<proteinExistence type="predicted"/>
<accession>A0AAN8YJT3</accession>
<dbReference type="AlphaFoldDB" id="A0AAN8YJT3"/>
<keyword evidence="3" id="KW-1185">Reference proteome</keyword>
<dbReference type="EMBL" id="JBANQN010000002">
    <property type="protein sequence ID" value="KAK6796374.1"/>
    <property type="molecule type" value="Genomic_DNA"/>
</dbReference>
<protein>
    <submittedName>
        <fullName evidence="2">Uncharacterized protein</fullName>
    </submittedName>
</protein>
<evidence type="ECO:0000256" key="1">
    <source>
        <dbReference type="SAM" id="MobiDB-lite"/>
    </source>
</evidence>
<name>A0AAN8YJT3_SOLBU</name>
<gene>
    <name evidence="2" type="ORF">RDI58_004075</name>
</gene>
<dbReference type="PANTHER" id="PTHR48474:SF1">
    <property type="entry name" value="DUF1985 DOMAIN-CONTAINING PROTEIN"/>
    <property type="match status" value="1"/>
</dbReference>
<sequence>MPIVIQVWLYEYNSSIDFQVAQKVDEHIPRLLNWQTDEVSLRYKKLMNTIFSDVNNKFKFRNITPNQRELAVLQLPSEDKDSDDDFQQSPPPIVKDKRKGKVGSSASLVKKRTK</sequence>
<feature type="region of interest" description="Disordered" evidence="1">
    <location>
        <begin position="74"/>
        <end position="114"/>
    </location>
</feature>
<dbReference type="Proteomes" id="UP001371456">
    <property type="component" value="Unassembled WGS sequence"/>
</dbReference>
<comment type="caution">
    <text evidence="2">The sequence shown here is derived from an EMBL/GenBank/DDBJ whole genome shotgun (WGS) entry which is preliminary data.</text>
</comment>
<evidence type="ECO:0000313" key="3">
    <source>
        <dbReference type="Proteomes" id="UP001371456"/>
    </source>
</evidence>
<dbReference type="PANTHER" id="PTHR48474">
    <property type="entry name" value="DUF1985 DOMAIN-CONTAINING PROTEIN"/>
    <property type="match status" value="1"/>
</dbReference>
<reference evidence="2 3" key="1">
    <citation type="submission" date="2024-02" db="EMBL/GenBank/DDBJ databases">
        <title>de novo genome assembly of Solanum bulbocastanum strain 11H21.</title>
        <authorList>
            <person name="Hosaka A.J."/>
        </authorList>
    </citation>
    <scope>NUCLEOTIDE SEQUENCE [LARGE SCALE GENOMIC DNA]</scope>
    <source>
        <tissue evidence="2">Young leaves</tissue>
    </source>
</reference>
<organism evidence="2 3">
    <name type="scientific">Solanum bulbocastanum</name>
    <name type="common">Wild potato</name>
    <dbReference type="NCBI Taxonomy" id="147425"/>
    <lineage>
        <taxon>Eukaryota</taxon>
        <taxon>Viridiplantae</taxon>
        <taxon>Streptophyta</taxon>
        <taxon>Embryophyta</taxon>
        <taxon>Tracheophyta</taxon>
        <taxon>Spermatophyta</taxon>
        <taxon>Magnoliopsida</taxon>
        <taxon>eudicotyledons</taxon>
        <taxon>Gunneridae</taxon>
        <taxon>Pentapetalae</taxon>
        <taxon>asterids</taxon>
        <taxon>lamiids</taxon>
        <taxon>Solanales</taxon>
        <taxon>Solanaceae</taxon>
        <taxon>Solanoideae</taxon>
        <taxon>Solaneae</taxon>
        <taxon>Solanum</taxon>
    </lineage>
</organism>